<dbReference type="Proteomes" id="UP000238479">
    <property type="component" value="Chromosome 7"/>
</dbReference>
<organism evidence="1 2">
    <name type="scientific">Rosa chinensis</name>
    <name type="common">China rose</name>
    <dbReference type="NCBI Taxonomy" id="74649"/>
    <lineage>
        <taxon>Eukaryota</taxon>
        <taxon>Viridiplantae</taxon>
        <taxon>Streptophyta</taxon>
        <taxon>Embryophyta</taxon>
        <taxon>Tracheophyta</taxon>
        <taxon>Spermatophyta</taxon>
        <taxon>Magnoliopsida</taxon>
        <taxon>eudicotyledons</taxon>
        <taxon>Gunneridae</taxon>
        <taxon>Pentapetalae</taxon>
        <taxon>rosids</taxon>
        <taxon>fabids</taxon>
        <taxon>Rosales</taxon>
        <taxon>Rosaceae</taxon>
        <taxon>Rosoideae</taxon>
        <taxon>Rosoideae incertae sedis</taxon>
        <taxon>Rosa</taxon>
    </lineage>
</organism>
<gene>
    <name evidence="1" type="ORF">RchiOBHm_Chr7g0206551</name>
</gene>
<evidence type="ECO:0000313" key="2">
    <source>
        <dbReference type="Proteomes" id="UP000238479"/>
    </source>
</evidence>
<evidence type="ECO:0000313" key="1">
    <source>
        <dbReference type="EMBL" id="PRQ18485.1"/>
    </source>
</evidence>
<dbReference type="Gramene" id="PRQ18485">
    <property type="protein sequence ID" value="PRQ18485"/>
    <property type="gene ID" value="RchiOBHm_Chr7g0206551"/>
</dbReference>
<protein>
    <submittedName>
        <fullName evidence="1">Uncharacterized protein</fullName>
    </submittedName>
</protein>
<dbReference type="EMBL" id="PDCK01000045">
    <property type="protein sequence ID" value="PRQ18485.1"/>
    <property type="molecule type" value="Genomic_DNA"/>
</dbReference>
<name>A0A2P6P991_ROSCH</name>
<dbReference type="AlphaFoldDB" id="A0A2P6P991"/>
<proteinExistence type="predicted"/>
<accession>A0A2P6P991</accession>
<sequence length="105" mass="11411">MGWHLMGGLLGACGWPGWDGVRGGSCASRSGDRTLMSASLIWLFGCGSGFGFSEESWLVRVWVVDGMLVAVQIKRCRSWWRVPCGFGSQEVDRGAQIRTVLVMAA</sequence>
<keyword evidence="2" id="KW-1185">Reference proteome</keyword>
<comment type="caution">
    <text evidence="1">The sequence shown here is derived from an EMBL/GenBank/DDBJ whole genome shotgun (WGS) entry which is preliminary data.</text>
</comment>
<reference evidence="1 2" key="1">
    <citation type="journal article" date="2018" name="Nat. Genet.">
        <title>The Rosa genome provides new insights in the design of modern roses.</title>
        <authorList>
            <person name="Bendahmane M."/>
        </authorList>
    </citation>
    <scope>NUCLEOTIDE SEQUENCE [LARGE SCALE GENOMIC DNA]</scope>
    <source>
        <strain evidence="2">cv. Old Blush</strain>
    </source>
</reference>